<evidence type="ECO:0000313" key="2">
    <source>
        <dbReference type="EMBL" id="KAJ1154707.1"/>
    </source>
</evidence>
<feature type="region of interest" description="Disordered" evidence="1">
    <location>
        <begin position="1"/>
        <end position="23"/>
    </location>
</feature>
<dbReference type="Proteomes" id="UP001066276">
    <property type="component" value="Chromosome 5"/>
</dbReference>
<comment type="caution">
    <text evidence="2">The sequence shown here is derived from an EMBL/GenBank/DDBJ whole genome shotgun (WGS) entry which is preliminary data.</text>
</comment>
<sequence>MRIPTWENSASHAHQTPDHEKLVELDQTKKAKMKEYADACGKARPSTVQEGDWMLVRQEQKKKTDSRHCEQPLQVTVLKGTTVTAVSDNKQDRAPTSRNPEVILFHLGPLRDRAGEECKNCD</sequence>
<evidence type="ECO:0000256" key="1">
    <source>
        <dbReference type="SAM" id="MobiDB-lite"/>
    </source>
</evidence>
<name>A0AAV7RQ60_PLEWA</name>
<gene>
    <name evidence="2" type="ORF">NDU88_007450</name>
</gene>
<dbReference type="EMBL" id="JANPWB010000009">
    <property type="protein sequence ID" value="KAJ1154707.1"/>
    <property type="molecule type" value="Genomic_DNA"/>
</dbReference>
<organism evidence="2 3">
    <name type="scientific">Pleurodeles waltl</name>
    <name type="common">Iberian ribbed newt</name>
    <dbReference type="NCBI Taxonomy" id="8319"/>
    <lineage>
        <taxon>Eukaryota</taxon>
        <taxon>Metazoa</taxon>
        <taxon>Chordata</taxon>
        <taxon>Craniata</taxon>
        <taxon>Vertebrata</taxon>
        <taxon>Euteleostomi</taxon>
        <taxon>Amphibia</taxon>
        <taxon>Batrachia</taxon>
        <taxon>Caudata</taxon>
        <taxon>Salamandroidea</taxon>
        <taxon>Salamandridae</taxon>
        <taxon>Pleurodelinae</taxon>
        <taxon>Pleurodeles</taxon>
    </lineage>
</organism>
<reference evidence="2" key="1">
    <citation type="journal article" date="2022" name="bioRxiv">
        <title>Sequencing and chromosome-scale assembly of the giantPleurodeles waltlgenome.</title>
        <authorList>
            <person name="Brown T."/>
            <person name="Elewa A."/>
            <person name="Iarovenko S."/>
            <person name="Subramanian E."/>
            <person name="Araus A.J."/>
            <person name="Petzold A."/>
            <person name="Susuki M."/>
            <person name="Suzuki K.-i.T."/>
            <person name="Hayashi T."/>
            <person name="Toyoda A."/>
            <person name="Oliveira C."/>
            <person name="Osipova E."/>
            <person name="Leigh N.D."/>
            <person name="Simon A."/>
            <person name="Yun M.H."/>
        </authorList>
    </citation>
    <scope>NUCLEOTIDE SEQUENCE</scope>
    <source>
        <strain evidence="2">20211129_DDA</strain>
        <tissue evidence="2">Liver</tissue>
    </source>
</reference>
<evidence type="ECO:0000313" key="3">
    <source>
        <dbReference type="Proteomes" id="UP001066276"/>
    </source>
</evidence>
<feature type="compositionally biased region" description="Polar residues" evidence="1">
    <location>
        <begin position="1"/>
        <end position="14"/>
    </location>
</feature>
<dbReference type="AlphaFoldDB" id="A0AAV7RQ60"/>
<protein>
    <submittedName>
        <fullName evidence="2">Uncharacterized protein</fullName>
    </submittedName>
</protein>
<proteinExistence type="predicted"/>
<accession>A0AAV7RQ60</accession>
<keyword evidence="3" id="KW-1185">Reference proteome</keyword>